<evidence type="ECO:0000313" key="4">
    <source>
        <dbReference type="EnsemblMetazoa" id="RPRC000989-PA"/>
    </source>
</evidence>
<dbReference type="AlphaFoldDB" id="T1HAD4"/>
<dbReference type="SUPFAM" id="SSF53335">
    <property type="entry name" value="S-adenosyl-L-methionine-dependent methyltransferases"/>
    <property type="match status" value="1"/>
</dbReference>
<dbReference type="InterPro" id="IPR029426">
    <property type="entry name" value="FAM86_N"/>
</dbReference>
<accession>T1HAD4</accession>
<dbReference type="Gene3D" id="3.40.50.150">
    <property type="entry name" value="Vaccinia Virus protein VP39"/>
    <property type="match status" value="1"/>
</dbReference>
<dbReference type="EMBL" id="ACPB03020054">
    <property type="status" value="NOT_ANNOTATED_CDS"/>
    <property type="molecule type" value="Genomic_DNA"/>
</dbReference>
<organism evidence="4 5">
    <name type="scientific">Rhodnius prolixus</name>
    <name type="common">Triatomid bug</name>
    <dbReference type="NCBI Taxonomy" id="13249"/>
    <lineage>
        <taxon>Eukaryota</taxon>
        <taxon>Metazoa</taxon>
        <taxon>Ecdysozoa</taxon>
        <taxon>Arthropoda</taxon>
        <taxon>Hexapoda</taxon>
        <taxon>Insecta</taxon>
        <taxon>Pterygota</taxon>
        <taxon>Neoptera</taxon>
        <taxon>Paraneoptera</taxon>
        <taxon>Hemiptera</taxon>
        <taxon>Heteroptera</taxon>
        <taxon>Panheteroptera</taxon>
        <taxon>Cimicomorpha</taxon>
        <taxon>Reduviidae</taxon>
        <taxon>Triatominae</taxon>
        <taxon>Rhodnius</taxon>
    </lineage>
</organism>
<evidence type="ECO:0000313" key="5">
    <source>
        <dbReference type="Proteomes" id="UP000015103"/>
    </source>
</evidence>
<dbReference type="FunCoup" id="T1HAD4">
    <property type="interactions" value="933"/>
</dbReference>
<dbReference type="InParanoid" id="T1HAD4"/>
<dbReference type="GO" id="GO:0032991">
    <property type="term" value="C:protein-containing complex"/>
    <property type="evidence" value="ECO:0007669"/>
    <property type="project" value="TreeGrafter"/>
</dbReference>
<dbReference type="Pfam" id="PF10294">
    <property type="entry name" value="Methyltransf_16"/>
    <property type="match status" value="1"/>
</dbReference>
<dbReference type="PANTHER" id="PTHR14614:SF130">
    <property type="entry name" value="PROTEIN-LYSINE N-METHYLTRANSFERASE EEF2KMT"/>
    <property type="match status" value="1"/>
</dbReference>
<name>T1HAD4_RHOPR</name>
<dbReference type="PANTHER" id="PTHR14614">
    <property type="entry name" value="HEPATOCELLULAR CARCINOMA-ASSOCIATED ANTIGEN"/>
    <property type="match status" value="1"/>
</dbReference>
<dbReference type="EnsemblMetazoa" id="RPRC000989-RA">
    <property type="protein sequence ID" value="RPRC000989-PA"/>
    <property type="gene ID" value="RPRC000989"/>
</dbReference>
<comment type="similarity">
    <text evidence="1">Belongs to the class I-like SAM-binding methyltransferase superfamily. EEF2KMT family.</text>
</comment>
<proteinExistence type="inferred from homology"/>
<dbReference type="GO" id="GO:0016740">
    <property type="term" value="F:transferase activity"/>
    <property type="evidence" value="ECO:0007669"/>
    <property type="project" value="UniProtKB-KW"/>
</dbReference>
<sequence length="334" mass="37805">MSSTNQNDPIYAWSRGISDRPRQELVTHLVGLDYDNCCEHQNFILNSTVNNPIIQKYPIKKSYQKEFLKLFINKIEKDYLEVSDLVYEALINILPNQNEDVHFRHFLLANRFISLKENTCFISQGTTGLFTWQAGIALANWCLENSNLLKGKHILELGCGSGLTGLAVIFSSISPKSYTFSDCHPLVLENLQYNIRLNFTLNSSSELLHSFPLTIGSSEVKILNIDWENIDQLELQNEDTDLILAADVIYDPNLTQSFCKALSYLIGSSKKQAIVACTERDPITFKKFKELLGLYNLKIIAEIQRTASSEAALFYSSDKPVIICKIQSCILNSV</sequence>
<reference evidence="4" key="1">
    <citation type="submission" date="2015-05" db="UniProtKB">
        <authorList>
            <consortium name="EnsemblMetazoa"/>
        </authorList>
    </citation>
    <scope>IDENTIFICATION</scope>
</reference>
<dbReference type="Proteomes" id="UP000015103">
    <property type="component" value="Unassembled WGS sequence"/>
</dbReference>
<evidence type="ECO:0000256" key="2">
    <source>
        <dbReference type="ARBA" id="ARBA00022679"/>
    </source>
</evidence>
<dbReference type="InterPro" id="IPR019410">
    <property type="entry name" value="Methyltransf_16"/>
</dbReference>
<evidence type="ECO:0000259" key="3">
    <source>
        <dbReference type="Pfam" id="PF14904"/>
    </source>
</evidence>
<dbReference type="STRING" id="13249.T1HAD4"/>
<keyword evidence="5" id="KW-1185">Reference proteome</keyword>
<dbReference type="InterPro" id="IPR029063">
    <property type="entry name" value="SAM-dependent_MTases_sf"/>
</dbReference>
<dbReference type="VEuPathDB" id="VectorBase:RPRC000989"/>
<protein>
    <submittedName>
        <fullName evidence="4">FAM86 domain-containing protein</fullName>
    </submittedName>
</protein>
<dbReference type="Pfam" id="PF14904">
    <property type="entry name" value="FAM86"/>
    <property type="match status" value="1"/>
</dbReference>
<feature type="domain" description="FAM86 N-terminal" evidence="3">
    <location>
        <begin position="43"/>
        <end position="92"/>
    </location>
</feature>
<dbReference type="HOGENOM" id="CLU_038942_0_1_1"/>
<keyword evidence="2" id="KW-0808">Transferase</keyword>
<evidence type="ECO:0000256" key="1">
    <source>
        <dbReference type="ARBA" id="ARBA00005511"/>
    </source>
</evidence>
<dbReference type="OMA" id="CWQASCD"/>
<dbReference type="eggNOG" id="KOG2497">
    <property type="taxonomic scope" value="Eukaryota"/>
</dbReference>